<feature type="transmembrane region" description="Helical" evidence="1">
    <location>
        <begin position="44"/>
        <end position="67"/>
    </location>
</feature>
<evidence type="ECO:0008006" key="4">
    <source>
        <dbReference type="Google" id="ProtNLM"/>
    </source>
</evidence>
<dbReference type="Pfam" id="PF09577">
    <property type="entry name" value="Spore_YpjB"/>
    <property type="match status" value="1"/>
</dbReference>
<keyword evidence="1" id="KW-0472">Membrane</keyword>
<proteinExistence type="predicted"/>
<dbReference type="InterPro" id="IPR014231">
    <property type="entry name" value="Spore_YpjB"/>
</dbReference>
<evidence type="ECO:0000256" key="1">
    <source>
        <dbReference type="SAM" id="Phobius"/>
    </source>
</evidence>
<name>A0A2A2IEG9_9BACI</name>
<comment type="caution">
    <text evidence="2">The sequence shown here is derived from an EMBL/GenBank/DDBJ whole genome shotgun (WGS) entry which is preliminary data.</text>
</comment>
<dbReference type="EMBL" id="NPOA01000007">
    <property type="protein sequence ID" value="PAV29483.1"/>
    <property type="molecule type" value="Genomic_DNA"/>
</dbReference>
<dbReference type="OrthoDB" id="2988195at2"/>
<sequence length="85" mass="9520">MLKYKIFIVSLFIGIVLYLQPGAATASADSNVSKKLIFNNENGMISLFWTVAIVGGCIAITLTYVSWRKYKGEQKKKLEKDKTVD</sequence>
<gene>
    <name evidence="2" type="ORF">CIL05_11495</name>
</gene>
<evidence type="ECO:0000313" key="3">
    <source>
        <dbReference type="Proteomes" id="UP000218887"/>
    </source>
</evidence>
<evidence type="ECO:0000313" key="2">
    <source>
        <dbReference type="EMBL" id="PAV29483.1"/>
    </source>
</evidence>
<keyword evidence="1" id="KW-1133">Transmembrane helix</keyword>
<accession>A0A2A2IEG9</accession>
<keyword evidence="3" id="KW-1185">Reference proteome</keyword>
<reference evidence="2 3" key="1">
    <citation type="submission" date="2017-08" db="EMBL/GenBank/DDBJ databases">
        <title>Virgibacillus indicus sp. nov. and Virgibacillus profoundi sp. nov, two moderately halophilic bacteria isolated from marine sediment by using the Microfluidic Streak Plate.</title>
        <authorList>
            <person name="Xu B."/>
            <person name="Hu B."/>
            <person name="Wang J."/>
            <person name="Zhu Y."/>
            <person name="Huang L."/>
            <person name="Du W."/>
            <person name="Huang Y."/>
        </authorList>
    </citation>
    <scope>NUCLEOTIDE SEQUENCE [LARGE SCALE GENOMIC DNA]</scope>
    <source>
        <strain evidence="2 3">IO3-P3-H5</strain>
    </source>
</reference>
<dbReference type="AlphaFoldDB" id="A0A2A2IEG9"/>
<protein>
    <recommendedName>
        <fullName evidence="4">Sporulation protein YpjB</fullName>
    </recommendedName>
</protein>
<keyword evidence="1" id="KW-0812">Transmembrane</keyword>
<dbReference type="Proteomes" id="UP000218887">
    <property type="component" value="Unassembled WGS sequence"/>
</dbReference>
<organism evidence="2 3">
    <name type="scientific">Virgibacillus profundi</name>
    <dbReference type="NCBI Taxonomy" id="2024555"/>
    <lineage>
        <taxon>Bacteria</taxon>
        <taxon>Bacillati</taxon>
        <taxon>Bacillota</taxon>
        <taxon>Bacilli</taxon>
        <taxon>Bacillales</taxon>
        <taxon>Bacillaceae</taxon>
        <taxon>Virgibacillus</taxon>
    </lineage>
</organism>